<gene>
    <name evidence="9" type="primary">holB</name>
    <name evidence="9" type="ORF">PZA18_05285</name>
</gene>
<dbReference type="NCBIfam" id="TIGR00678">
    <property type="entry name" value="holB"/>
    <property type="match status" value="1"/>
</dbReference>
<accession>A0ABT7DUG3</accession>
<feature type="domain" description="DNA polymerase III delta subunit C-terminal" evidence="8">
    <location>
        <begin position="220"/>
        <end position="327"/>
    </location>
</feature>
<evidence type="ECO:0000256" key="1">
    <source>
        <dbReference type="ARBA" id="ARBA00012417"/>
    </source>
</evidence>
<evidence type="ECO:0000259" key="8">
    <source>
        <dbReference type="Pfam" id="PF09115"/>
    </source>
</evidence>
<keyword evidence="10" id="KW-1185">Reference proteome</keyword>
<reference evidence="9" key="1">
    <citation type="submission" date="2023-03" db="EMBL/GenBank/DDBJ databases">
        <title>Chitinimonas shenzhenensis gen. nov., sp. nov., a novel member of family Burkholderiaceae isolated from activated sludge collected in Shen Zhen, China.</title>
        <authorList>
            <person name="Wang X."/>
        </authorList>
    </citation>
    <scope>NUCLEOTIDE SEQUENCE</scope>
    <source>
        <strain evidence="9">DQS-5</strain>
    </source>
</reference>
<keyword evidence="5" id="KW-0235">DNA replication</keyword>
<sequence length="337" mass="37277">MYFPWHDAQWRLLSADLNRLPHALLLTGEAGIGKRALAQTLAKALLCESGTADAAKPCGRCEGCHWFDAGNHPDFRLLAPAADEAGDDEEGGKAKKKPSQYITIDQIRELADFVNISSHRAGRRITLIAPAEAMNVAAANALLKTLEEPPADALFILVSHHWRRLLPTIVSRCRRYAMPVPAEAPALAWLEAQGLAHAADHLAHAGGAPLLALAEADHDLMVARKELIAELAAPRQLEPLATAERLDRQKLDPAEVIDWLARWVFDLAGLSLADKIRYYPDKRQSVAELASRLDPIRLMRYADSVREARALAHHPLNNRLVYEQLLFGYLQAIRPAR</sequence>
<dbReference type="PANTHER" id="PTHR11669:SF8">
    <property type="entry name" value="DNA POLYMERASE III SUBUNIT DELTA"/>
    <property type="match status" value="1"/>
</dbReference>
<dbReference type="GO" id="GO:0003887">
    <property type="term" value="F:DNA-directed DNA polymerase activity"/>
    <property type="evidence" value="ECO:0007669"/>
    <property type="project" value="UniProtKB-EC"/>
</dbReference>
<dbReference type="SUPFAM" id="SSF52540">
    <property type="entry name" value="P-loop containing nucleoside triphosphate hydrolases"/>
    <property type="match status" value="1"/>
</dbReference>
<evidence type="ECO:0000313" key="10">
    <source>
        <dbReference type="Proteomes" id="UP001172778"/>
    </source>
</evidence>
<comment type="caution">
    <text evidence="9">The sequence shown here is derived from an EMBL/GenBank/DDBJ whole genome shotgun (WGS) entry which is preliminary data.</text>
</comment>
<evidence type="ECO:0000256" key="2">
    <source>
        <dbReference type="ARBA" id="ARBA00014363"/>
    </source>
</evidence>
<keyword evidence="3 9" id="KW-0808">Transferase</keyword>
<dbReference type="EMBL" id="JARRAF010000004">
    <property type="protein sequence ID" value="MDK2123459.1"/>
    <property type="molecule type" value="Genomic_DNA"/>
</dbReference>
<evidence type="ECO:0000256" key="3">
    <source>
        <dbReference type="ARBA" id="ARBA00022679"/>
    </source>
</evidence>
<keyword evidence="6" id="KW-0239">DNA-directed DNA polymerase</keyword>
<dbReference type="InterPro" id="IPR015199">
    <property type="entry name" value="DNA_pol_III_delta_C"/>
</dbReference>
<proteinExistence type="predicted"/>
<dbReference type="RefSeq" id="WP_284099751.1">
    <property type="nucleotide sequence ID" value="NZ_JARRAF010000004.1"/>
</dbReference>
<keyword evidence="4 9" id="KW-0548">Nucleotidyltransferase</keyword>
<dbReference type="InterPro" id="IPR050238">
    <property type="entry name" value="DNA_Rep/Repair_Clamp_Loader"/>
</dbReference>
<protein>
    <recommendedName>
        <fullName evidence="2">DNA polymerase III subunit delta'</fullName>
        <ecNumber evidence="1">2.7.7.7</ecNumber>
    </recommendedName>
</protein>
<dbReference type="Gene3D" id="3.40.50.300">
    <property type="entry name" value="P-loop containing nucleotide triphosphate hydrolases"/>
    <property type="match status" value="1"/>
</dbReference>
<comment type="catalytic activity">
    <reaction evidence="7">
        <text>DNA(n) + a 2'-deoxyribonucleoside 5'-triphosphate = DNA(n+1) + diphosphate</text>
        <dbReference type="Rhea" id="RHEA:22508"/>
        <dbReference type="Rhea" id="RHEA-COMP:17339"/>
        <dbReference type="Rhea" id="RHEA-COMP:17340"/>
        <dbReference type="ChEBI" id="CHEBI:33019"/>
        <dbReference type="ChEBI" id="CHEBI:61560"/>
        <dbReference type="ChEBI" id="CHEBI:173112"/>
        <dbReference type="EC" id="2.7.7.7"/>
    </reaction>
</comment>
<evidence type="ECO:0000256" key="7">
    <source>
        <dbReference type="ARBA" id="ARBA00049244"/>
    </source>
</evidence>
<evidence type="ECO:0000256" key="4">
    <source>
        <dbReference type="ARBA" id="ARBA00022695"/>
    </source>
</evidence>
<evidence type="ECO:0000256" key="6">
    <source>
        <dbReference type="ARBA" id="ARBA00022932"/>
    </source>
</evidence>
<name>A0ABT7DUG3_9NEIS</name>
<dbReference type="PANTHER" id="PTHR11669">
    <property type="entry name" value="REPLICATION FACTOR C / DNA POLYMERASE III GAMMA-TAU SUBUNIT"/>
    <property type="match status" value="1"/>
</dbReference>
<organism evidence="9 10">
    <name type="scientific">Parachitinimonas caeni</name>
    <dbReference type="NCBI Taxonomy" id="3031301"/>
    <lineage>
        <taxon>Bacteria</taxon>
        <taxon>Pseudomonadati</taxon>
        <taxon>Pseudomonadota</taxon>
        <taxon>Betaproteobacteria</taxon>
        <taxon>Neisseriales</taxon>
        <taxon>Chitinibacteraceae</taxon>
        <taxon>Parachitinimonas</taxon>
    </lineage>
</organism>
<dbReference type="Pfam" id="PF13177">
    <property type="entry name" value="DNA_pol3_delta2"/>
    <property type="match status" value="1"/>
</dbReference>
<evidence type="ECO:0000313" key="9">
    <source>
        <dbReference type="EMBL" id="MDK2123459.1"/>
    </source>
</evidence>
<evidence type="ECO:0000256" key="5">
    <source>
        <dbReference type="ARBA" id="ARBA00022705"/>
    </source>
</evidence>
<dbReference type="Proteomes" id="UP001172778">
    <property type="component" value="Unassembled WGS sequence"/>
</dbReference>
<dbReference type="Pfam" id="PF09115">
    <property type="entry name" value="DNApol3-delta_C"/>
    <property type="match status" value="1"/>
</dbReference>
<dbReference type="InterPro" id="IPR027417">
    <property type="entry name" value="P-loop_NTPase"/>
</dbReference>
<dbReference type="InterPro" id="IPR004622">
    <property type="entry name" value="DNA_pol_HolB"/>
</dbReference>
<dbReference type="EC" id="2.7.7.7" evidence="1"/>